<comment type="subcellular location">
    <subcellularLocation>
        <location evidence="1">Cell membrane</location>
        <topology evidence="1">Multi-pass membrane protein</topology>
    </subcellularLocation>
</comment>
<feature type="transmembrane region" description="Helical" evidence="9">
    <location>
        <begin position="21"/>
        <end position="42"/>
    </location>
</feature>
<reference evidence="12" key="1">
    <citation type="journal article" date="2021" name="PeerJ">
        <title>Extensive microbial diversity within the chicken gut microbiome revealed by metagenomics and culture.</title>
        <authorList>
            <person name="Gilroy R."/>
            <person name="Ravi A."/>
            <person name="Getino M."/>
            <person name="Pursley I."/>
            <person name="Horton D.L."/>
            <person name="Alikhan N.F."/>
            <person name="Baker D."/>
            <person name="Gharbi K."/>
            <person name="Hall N."/>
            <person name="Watson M."/>
            <person name="Adriaenssens E.M."/>
            <person name="Foster-Nyarko E."/>
            <person name="Jarju S."/>
            <person name="Secka A."/>
            <person name="Antonio M."/>
            <person name="Oren A."/>
            <person name="Chaudhuri R.R."/>
            <person name="La Ragione R."/>
            <person name="Hildebrand F."/>
            <person name="Pallen M.J."/>
        </authorList>
    </citation>
    <scope>NUCLEOTIDE SEQUENCE</scope>
    <source>
        <strain evidence="12">Gambia11-129</strain>
    </source>
</reference>
<dbReference type="InterPro" id="IPR039421">
    <property type="entry name" value="Type_1_exporter"/>
</dbReference>
<feature type="transmembrane region" description="Helical" evidence="9">
    <location>
        <begin position="284"/>
        <end position="301"/>
    </location>
</feature>
<proteinExistence type="predicted"/>
<organism evidence="12 13">
    <name type="scientific">Candidatus Ornithospirochaeta avicola</name>
    <dbReference type="NCBI Taxonomy" id="2840896"/>
    <lineage>
        <taxon>Bacteria</taxon>
        <taxon>Pseudomonadati</taxon>
        <taxon>Spirochaetota</taxon>
        <taxon>Spirochaetia</taxon>
        <taxon>Spirochaetales</taxon>
        <taxon>Spirochaetaceae</taxon>
        <taxon>Spirochaetaceae incertae sedis</taxon>
        <taxon>Candidatus Ornithospirochaeta</taxon>
    </lineage>
</organism>
<dbReference type="FunFam" id="3.40.50.300:FF:000221">
    <property type="entry name" value="Multidrug ABC transporter ATP-binding protein"/>
    <property type="match status" value="1"/>
</dbReference>
<feature type="domain" description="ABC transporter" evidence="10">
    <location>
        <begin position="333"/>
        <end position="567"/>
    </location>
</feature>
<dbReference type="PANTHER" id="PTHR43394:SF1">
    <property type="entry name" value="ATP-BINDING CASSETTE SUB-FAMILY B MEMBER 10, MITOCHONDRIAL"/>
    <property type="match status" value="1"/>
</dbReference>
<dbReference type="AlphaFoldDB" id="A0A9D1PUA2"/>
<sequence length="579" mass="64321">MTVKILKKSIREYRKETIITPLLMVGEVAMEVLIPMLMALVIDNGVSKGDIAYTLKMSLLLILAAGLSLTFGLAGAKTAAKASAGFAKNLRHDLYYKIQDFSFSNIDKFSVSSLITRCTTDIQNVQMAFQMIIRMFVRSPIMFIFAILMVFKNGPGVVGIYAFAIPILAICISFMMFRAHPYFEKAFKSYDGLNNVVQENLNGIRTVKAYVREEQQEEVFDKAAKKIYKNFVKAQKIMSFVQPMMMSLMFGCTIAVSFIGAKLINVGEMTTGQLLSVYTYNSMILSSLIIIGMFIVMVTIARASAERISEVLTTVPDMDINESGRKEVLNGDVRFENVNFAYKEGVNVLENINLDIKAGQMIGILGPTGSGKSTLVSLIARLYDATEGTVEVGNLNVKDYNLKSLRDNVAVVLQKNQLFSGTVSENLRWGNKDASLDEIKKACHIANADSFIESMKDGYESHVEQGGTNFSGGQRQRLCIARALLKNPKVLIMDDSTSAVDTQTDKSIRNALRDGVKGLTKIIISQRISSVEDADQIIMMNNGRIEDIGTHDELLKRNSNYQGLYYTQTKGSDEEKDYE</sequence>
<dbReference type="GO" id="GO:0015421">
    <property type="term" value="F:ABC-type oligopeptide transporter activity"/>
    <property type="evidence" value="ECO:0007669"/>
    <property type="project" value="TreeGrafter"/>
</dbReference>
<protein>
    <submittedName>
        <fullName evidence="12">ABC transporter ATP-binding protein/permease</fullName>
    </submittedName>
</protein>
<dbReference type="GO" id="GO:0016887">
    <property type="term" value="F:ATP hydrolysis activity"/>
    <property type="evidence" value="ECO:0007669"/>
    <property type="project" value="InterPro"/>
</dbReference>
<keyword evidence="2" id="KW-0813">Transport</keyword>
<dbReference type="Pfam" id="PF00664">
    <property type="entry name" value="ABC_membrane"/>
    <property type="match status" value="1"/>
</dbReference>
<dbReference type="InterPro" id="IPR027417">
    <property type="entry name" value="P-loop_NTPase"/>
</dbReference>
<name>A0A9D1PUA2_9SPIO</name>
<dbReference type="GO" id="GO:0005524">
    <property type="term" value="F:ATP binding"/>
    <property type="evidence" value="ECO:0007669"/>
    <property type="project" value="UniProtKB-KW"/>
</dbReference>
<keyword evidence="6 12" id="KW-0067">ATP-binding</keyword>
<keyword evidence="4 9" id="KW-0812">Transmembrane</keyword>
<comment type="caution">
    <text evidence="12">The sequence shown here is derived from an EMBL/GenBank/DDBJ whole genome shotgun (WGS) entry which is preliminary data.</text>
</comment>
<evidence type="ECO:0000256" key="7">
    <source>
        <dbReference type="ARBA" id="ARBA00022989"/>
    </source>
</evidence>
<dbReference type="SMART" id="SM00382">
    <property type="entry name" value="AAA"/>
    <property type="match status" value="1"/>
</dbReference>
<feature type="transmembrane region" description="Helical" evidence="9">
    <location>
        <begin position="245"/>
        <end position="264"/>
    </location>
</feature>
<evidence type="ECO:0000259" key="11">
    <source>
        <dbReference type="PROSITE" id="PS50929"/>
    </source>
</evidence>
<dbReference type="InterPro" id="IPR011527">
    <property type="entry name" value="ABC1_TM_dom"/>
</dbReference>
<keyword evidence="3" id="KW-1003">Cell membrane</keyword>
<evidence type="ECO:0000256" key="9">
    <source>
        <dbReference type="SAM" id="Phobius"/>
    </source>
</evidence>
<dbReference type="PROSITE" id="PS00211">
    <property type="entry name" value="ABC_TRANSPORTER_1"/>
    <property type="match status" value="1"/>
</dbReference>
<evidence type="ECO:0000256" key="1">
    <source>
        <dbReference type="ARBA" id="ARBA00004651"/>
    </source>
</evidence>
<evidence type="ECO:0000256" key="4">
    <source>
        <dbReference type="ARBA" id="ARBA00022692"/>
    </source>
</evidence>
<feature type="transmembrane region" description="Helical" evidence="9">
    <location>
        <begin position="54"/>
        <end position="74"/>
    </location>
</feature>
<evidence type="ECO:0000256" key="8">
    <source>
        <dbReference type="ARBA" id="ARBA00023136"/>
    </source>
</evidence>
<dbReference type="SUPFAM" id="SSF52540">
    <property type="entry name" value="P-loop containing nucleoside triphosphate hydrolases"/>
    <property type="match status" value="1"/>
</dbReference>
<accession>A0A9D1PUA2</accession>
<keyword evidence="7 9" id="KW-1133">Transmembrane helix</keyword>
<dbReference type="PROSITE" id="PS50893">
    <property type="entry name" value="ABC_TRANSPORTER_2"/>
    <property type="match status" value="1"/>
</dbReference>
<keyword evidence="8 9" id="KW-0472">Membrane</keyword>
<dbReference type="Pfam" id="PF00005">
    <property type="entry name" value="ABC_tran"/>
    <property type="match status" value="1"/>
</dbReference>
<dbReference type="Gene3D" id="1.20.1560.10">
    <property type="entry name" value="ABC transporter type 1, transmembrane domain"/>
    <property type="match status" value="1"/>
</dbReference>
<dbReference type="InterPro" id="IPR003593">
    <property type="entry name" value="AAA+_ATPase"/>
</dbReference>
<feature type="transmembrane region" description="Helical" evidence="9">
    <location>
        <begin position="157"/>
        <end position="177"/>
    </location>
</feature>
<dbReference type="CDD" id="cd18548">
    <property type="entry name" value="ABC_6TM_Tm287_like"/>
    <property type="match status" value="1"/>
</dbReference>
<evidence type="ECO:0000256" key="5">
    <source>
        <dbReference type="ARBA" id="ARBA00022741"/>
    </source>
</evidence>
<evidence type="ECO:0000313" key="13">
    <source>
        <dbReference type="Proteomes" id="UP000823936"/>
    </source>
</evidence>
<gene>
    <name evidence="12" type="ORF">IAB12_05600</name>
</gene>
<evidence type="ECO:0000256" key="6">
    <source>
        <dbReference type="ARBA" id="ARBA00022840"/>
    </source>
</evidence>
<feature type="domain" description="ABC transmembrane type-1" evidence="11">
    <location>
        <begin position="18"/>
        <end position="299"/>
    </location>
</feature>
<keyword evidence="5" id="KW-0547">Nucleotide-binding</keyword>
<reference evidence="12" key="2">
    <citation type="submission" date="2021-04" db="EMBL/GenBank/DDBJ databases">
        <authorList>
            <person name="Gilroy R."/>
        </authorList>
    </citation>
    <scope>NUCLEOTIDE SEQUENCE</scope>
    <source>
        <strain evidence="12">Gambia11-129</strain>
    </source>
</reference>
<dbReference type="EMBL" id="DXHU01000021">
    <property type="protein sequence ID" value="HIV99230.1"/>
    <property type="molecule type" value="Genomic_DNA"/>
</dbReference>
<dbReference type="Gene3D" id="3.40.50.300">
    <property type="entry name" value="P-loop containing nucleotide triphosphate hydrolases"/>
    <property type="match status" value="1"/>
</dbReference>
<dbReference type="GO" id="GO:0005886">
    <property type="term" value="C:plasma membrane"/>
    <property type="evidence" value="ECO:0007669"/>
    <property type="project" value="UniProtKB-SubCell"/>
</dbReference>
<dbReference type="InterPro" id="IPR017871">
    <property type="entry name" value="ABC_transporter-like_CS"/>
</dbReference>
<dbReference type="SUPFAM" id="SSF90123">
    <property type="entry name" value="ABC transporter transmembrane region"/>
    <property type="match status" value="1"/>
</dbReference>
<feature type="transmembrane region" description="Helical" evidence="9">
    <location>
        <begin position="132"/>
        <end position="151"/>
    </location>
</feature>
<evidence type="ECO:0000256" key="3">
    <source>
        <dbReference type="ARBA" id="ARBA00022475"/>
    </source>
</evidence>
<dbReference type="PROSITE" id="PS50929">
    <property type="entry name" value="ABC_TM1F"/>
    <property type="match status" value="1"/>
</dbReference>
<dbReference type="InterPro" id="IPR036640">
    <property type="entry name" value="ABC1_TM_sf"/>
</dbReference>
<dbReference type="InterPro" id="IPR003439">
    <property type="entry name" value="ABC_transporter-like_ATP-bd"/>
</dbReference>
<evidence type="ECO:0000259" key="10">
    <source>
        <dbReference type="PROSITE" id="PS50893"/>
    </source>
</evidence>
<dbReference type="PANTHER" id="PTHR43394">
    <property type="entry name" value="ATP-DEPENDENT PERMEASE MDL1, MITOCHONDRIAL"/>
    <property type="match status" value="1"/>
</dbReference>
<dbReference type="Proteomes" id="UP000823936">
    <property type="component" value="Unassembled WGS sequence"/>
</dbReference>
<evidence type="ECO:0000256" key="2">
    <source>
        <dbReference type="ARBA" id="ARBA00022448"/>
    </source>
</evidence>
<evidence type="ECO:0000313" key="12">
    <source>
        <dbReference type="EMBL" id="HIV99230.1"/>
    </source>
</evidence>